<evidence type="ECO:0000256" key="2">
    <source>
        <dbReference type="SAM" id="SignalP"/>
    </source>
</evidence>
<keyword evidence="2" id="KW-0732">Signal</keyword>
<protein>
    <submittedName>
        <fullName evidence="3">Uncharacterized protein</fullName>
    </submittedName>
</protein>
<accession>A0ABN0VFK7</accession>
<comment type="caution">
    <text evidence="3">The sequence shown here is derived from an EMBL/GenBank/DDBJ whole genome shotgun (WGS) entry which is preliminary data.</text>
</comment>
<feature type="region of interest" description="Disordered" evidence="1">
    <location>
        <begin position="21"/>
        <end position="50"/>
    </location>
</feature>
<reference evidence="3 4" key="1">
    <citation type="journal article" date="2019" name="Int. J. Syst. Evol. Microbiol.">
        <title>The Global Catalogue of Microorganisms (GCM) 10K type strain sequencing project: providing services to taxonomists for standard genome sequencing and annotation.</title>
        <authorList>
            <consortium name="The Broad Institute Genomics Platform"/>
            <consortium name="The Broad Institute Genome Sequencing Center for Infectious Disease"/>
            <person name="Wu L."/>
            <person name="Ma J."/>
        </authorList>
    </citation>
    <scope>NUCLEOTIDE SEQUENCE [LARGE SCALE GENOMIC DNA]</scope>
    <source>
        <strain evidence="3 4">JCM 4505</strain>
    </source>
</reference>
<name>A0ABN0VFK7_9ACTN</name>
<evidence type="ECO:0000313" key="4">
    <source>
        <dbReference type="Proteomes" id="UP001501867"/>
    </source>
</evidence>
<sequence length="134" mass="13244">MFAVVAGVLGLALAFAPAGPGQAAADRDRAPRAQAAQAASAQAGRTVSAQAGPGVRAVLVEAAPARGPVCAPDSGGPAPAPAVPPRAGQEHGSVPVARTVPEGVRPYRAECVRVPVRGPDQRAPGPVELSVLRV</sequence>
<evidence type="ECO:0000256" key="1">
    <source>
        <dbReference type="SAM" id="MobiDB-lite"/>
    </source>
</evidence>
<evidence type="ECO:0000313" key="3">
    <source>
        <dbReference type="EMBL" id="GAA0296596.1"/>
    </source>
</evidence>
<feature type="compositionally biased region" description="Low complexity" evidence="1">
    <location>
        <begin position="32"/>
        <end position="44"/>
    </location>
</feature>
<gene>
    <name evidence="3" type="ORF">GCM10010302_39120</name>
</gene>
<dbReference type="Proteomes" id="UP001501867">
    <property type="component" value="Unassembled WGS sequence"/>
</dbReference>
<feature type="region of interest" description="Disordered" evidence="1">
    <location>
        <begin position="66"/>
        <end position="100"/>
    </location>
</feature>
<feature type="signal peptide" evidence="2">
    <location>
        <begin position="1"/>
        <end position="23"/>
    </location>
</feature>
<organism evidence="3 4">
    <name type="scientific">Streptomyces polychromogenes</name>
    <dbReference type="NCBI Taxonomy" id="67342"/>
    <lineage>
        <taxon>Bacteria</taxon>
        <taxon>Bacillati</taxon>
        <taxon>Actinomycetota</taxon>
        <taxon>Actinomycetes</taxon>
        <taxon>Kitasatosporales</taxon>
        <taxon>Streptomycetaceae</taxon>
        <taxon>Streptomyces</taxon>
    </lineage>
</organism>
<keyword evidence="4" id="KW-1185">Reference proteome</keyword>
<feature type="chain" id="PRO_5045625791" evidence="2">
    <location>
        <begin position="24"/>
        <end position="134"/>
    </location>
</feature>
<dbReference type="EMBL" id="BAAABV010000017">
    <property type="protein sequence ID" value="GAA0296596.1"/>
    <property type="molecule type" value="Genomic_DNA"/>
</dbReference>
<proteinExistence type="predicted"/>